<dbReference type="Pfam" id="PF14700">
    <property type="entry name" value="RPOL_N"/>
    <property type="match status" value="1"/>
</dbReference>
<dbReference type="GO" id="GO:0003899">
    <property type="term" value="F:DNA-directed RNA polymerase activity"/>
    <property type="evidence" value="ECO:0007669"/>
    <property type="project" value="UniProtKB-EC"/>
</dbReference>
<feature type="repeat" description="WD" evidence="18">
    <location>
        <begin position="450"/>
        <end position="489"/>
    </location>
</feature>
<comment type="catalytic activity">
    <reaction evidence="17 19">
        <text>RNA(n) + a ribonucleoside 5'-triphosphate = RNA(n+1) + diphosphate</text>
        <dbReference type="Rhea" id="RHEA:21248"/>
        <dbReference type="Rhea" id="RHEA-COMP:14527"/>
        <dbReference type="Rhea" id="RHEA-COMP:17342"/>
        <dbReference type="ChEBI" id="CHEBI:33019"/>
        <dbReference type="ChEBI" id="CHEBI:61557"/>
        <dbReference type="ChEBI" id="CHEBI:140395"/>
        <dbReference type="EC" id="2.7.7.6"/>
    </reaction>
</comment>
<evidence type="ECO:0000313" key="23">
    <source>
        <dbReference type="EMBL" id="KAG9686714.1"/>
    </source>
</evidence>
<evidence type="ECO:0000256" key="5">
    <source>
        <dbReference type="ARBA" id="ARBA00022574"/>
    </source>
</evidence>
<dbReference type="EMBL" id="JAHFXF010000496">
    <property type="protein sequence ID" value="KAG9686714.1"/>
    <property type="molecule type" value="Genomic_DNA"/>
</dbReference>
<keyword evidence="9" id="KW-1000">Mitochondrion outer membrane</keyword>
<dbReference type="PROSITE" id="PS50294">
    <property type="entry name" value="WD_REPEATS_REGION"/>
    <property type="match status" value="4"/>
</dbReference>
<dbReference type="GO" id="GO:0034245">
    <property type="term" value="C:mitochondrial DNA-directed RNA polymerase complex"/>
    <property type="evidence" value="ECO:0007669"/>
    <property type="project" value="TreeGrafter"/>
</dbReference>
<feature type="region of interest" description="Disordered" evidence="21">
    <location>
        <begin position="399"/>
        <end position="438"/>
    </location>
</feature>
<evidence type="ECO:0000256" key="15">
    <source>
        <dbReference type="ARBA" id="ARBA00038415"/>
    </source>
</evidence>
<dbReference type="GO" id="GO:0005741">
    <property type="term" value="C:mitochondrial outer membrane"/>
    <property type="evidence" value="ECO:0007669"/>
    <property type="project" value="UniProtKB-SubCell"/>
</dbReference>
<dbReference type="SUPFAM" id="SSF50978">
    <property type="entry name" value="WD40 repeat-like"/>
    <property type="match status" value="1"/>
</dbReference>
<dbReference type="InterPro" id="IPR020472">
    <property type="entry name" value="WD40_PAC1"/>
</dbReference>
<dbReference type="InterPro" id="IPR019775">
    <property type="entry name" value="WD40_repeat_CS"/>
</dbReference>
<evidence type="ECO:0000256" key="3">
    <source>
        <dbReference type="ARBA" id="ARBA00009493"/>
    </source>
</evidence>
<evidence type="ECO:0000256" key="4">
    <source>
        <dbReference type="ARBA" id="ARBA00022478"/>
    </source>
</evidence>
<evidence type="ECO:0000256" key="8">
    <source>
        <dbReference type="ARBA" id="ARBA00022737"/>
    </source>
</evidence>
<feature type="repeat" description="WD" evidence="18">
    <location>
        <begin position="322"/>
        <end position="363"/>
    </location>
</feature>
<evidence type="ECO:0000256" key="1">
    <source>
        <dbReference type="ARBA" id="ARBA00004026"/>
    </source>
</evidence>
<dbReference type="FunFam" id="1.10.150.20:FF:000041">
    <property type="entry name" value="DNA-directed RNA polymerase"/>
    <property type="match status" value="1"/>
</dbReference>
<comment type="function">
    <text evidence="16">Involved in mitochondrial fission. Acts as an adapter protein required to form mitochondrial fission complexes. Formation of these complexes is required to promote constriction and fission of the mitochondrial compartment at a late step in mitochondrial division.</text>
</comment>
<dbReference type="SMART" id="SM00320">
    <property type="entry name" value="WD40"/>
    <property type="match status" value="5"/>
</dbReference>
<comment type="subcellular location">
    <subcellularLocation>
        <location evidence="2">Mitochondrion outer membrane</location>
        <topology evidence="2">Peripheral membrane protein</topology>
        <orientation evidence="2">Cytoplasmic side</orientation>
    </subcellularLocation>
</comment>
<sequence length="2005" mass="223988">MPPPSSSHRRRASANLPQQDDDDSLLGSRQLEAFGRTVHATASHFIGPLAGDPHHYQTALGDIHRELRRPLIQRSVFELAKASPKELVRSTFSTSEIQHRALVHLPDDLLRHIPERTSTYSLFQGFQASKPEEKKKSHRSNDKGQKLLGHDSDNEADSTPTTPAAALKKVKSKKTAMEHRLEMMGIRKNMCISEIKEIDTKIANLNTMRKIVLQRLAGHEQEEVDLEHEIQEMTEKLQDMQEALEDAAALATKSPPLEPTPDAPAELAESTETFMSESVYGKLPAPSPTKTEKEKKKRRVNRRKSMPVLHEHMEKGSRIREFQAHNDMITALDFDAPFGTLVSAALDDTVRVWDLNAGRCIGLLEGHHASVRCLQVQDNFVATGSMDASIRFWDLNQAEYSPPPTSRSNRFGRDRDTDEEDDADMLSDPELDPLPVAPTSSMQDCLITELSAHVAEVTALHFHKNTLVSGSADKTLRQWDLENGRCVQTLDVMWAAAQASVSNNSFGAPSPAAADSSASEGWWRPASGRLPPAEADFVGAIQVFETALACGTADGMVRLWDLRSGSVHRSLVGHTGPITSLAFSGIHMVTGSADRSVRIWDLRTGGIIDAFAYDSPIVDSSVDARHIVSAIGESVVKIYDKTDGNQWDCGPGASEQEDQGPLSTIERVRIKDGYLVEATVADQHTIASESPRWTFGGVEYSLDPKDTLMLQHDMQTSHEPRRLFTNGLASNVNDLVQSLHTCLRVERFERARLVVEKLRQRCPKDSFEIQHAHNAYLDASLAQIENTQGWNTKAEYYESMRDWFENDLVQHDYPIESHMLVVMMRAAMNSLSSAKQERAIRRYVELAEASGPDMLDEICDADDFTDDEFMRIGSMLPTIKSRPTEIEQLTDTKKRPSLDLDVYPMADLTDVPAVLEVAQKGMGLSSLKQALDAASPALRSITSLEDMEKSKLTPEDRERLLEESAGLAAISRWKLEEEHLQKLGIHNTLESKPLGALMWQWYSDLLPALREEIAACREVMDNPPKDNTVKDQLIYGPFIEAVPVEQLAATTILSVMSAFASGKERSTGTYNSNQRLGRLTANLGKSMQDEANAEAARQRAIAERKAKLGRAPKKQPKAIHPYFDPELHVWPSDVRVKLGAMLVSKLIETAKIPVTRQHPRTKEMVTQTQPAFLHKTLYESGRKQGWLCPSSELIQKLHREPVAGLIAKRLPMVVEPKPWTNFSRGGYLNYPTPVVRFSGADSVPRDYAYAAIQRGDLNKVFEALNVLGKVPWKVNEDVLRVQIEAWNTGEPIANFAPLNPKLDLPPEPADKSDPQARRQWLQTVKDLENVKSGYHSQRCFQNFQLEIARAFRKEKVYFPHNIDFRGRAYPIPPYLNHMGADNARALMTFANGKELGEVGLRWLKIHLSNVFGYDKASLSEREKFAEDHLDDIRDSVANPLGGRRWWLQSEDAWQTLAACYELKAAMDLPDPTKYVSHLPVHQDGTCNGLQHYAALGGDTAGARQVNLEPGDRPSDVYTAVAEGVKAEVEKDYAAGHPVATFLRGKITRKVVKQPVMTNVYGVTYFGAREQVKKQLEEIFPDIHRHDALDHLTLASYVAKKIFKSLGEMFKGAQAIQTWLGDCADRISTCVTPEQIASMQKDNSEGRSIILEKSATGKSKTKTGTAQRMEATKHLFRSSVIWTTPLRLPVVQPYRTSKRRQVKTNLQNIALQEPSAIDPVSKRKQLQGFPPNFIHSLDATHMMLSAIKCDENNIAFASIHDSFWTHACDINHLSVVLRDAFVAMHTEDVVGRLRQEFIARYKDCMYLAAVDIRTPVGKKILALQKSRPKATKKTKQLQPTLILQLLEEVERTRLLNSENPEEVAQGEEMVTSGSIFAAEADAEDALTVPTELVNARLGEIPEHSDVLGTSESGNDDLTEPVLSDHDDLDVTSDDKVAKAAEDAAIDMDEGEEHVPTIEDLKKKSAKSAKKAPVKKVYVWLPLKFPEVPEKGDFDVTRLKESQYFFH</sequence>
<dbReference type="PANTHER" id="PTHR10102:SF0">
    <property type="entry name" value="DNA-DIRECTED RNA POLYMERASE, MITOCHONDRIAL"/>
    <property type="match status" value="1"/>
</dbReference>
<feature type="repeat" description="WD" evidence="18">
    <location>
        <begin position="364"/>
        <end position="403"/>
    </location>
</feature>
<dbReference type="InterPro" id="IPR024075">
    <property type="entry name" value="DNA-dir_RNA_pol_helix_hairp_sf"/>
</dbReference>
<comment type="similarity">
    <text evidence="3 19">Belongs to the phage and mitochondrial RNA polymerase family.</text>
</comment>
<evidence type="ECO:0000256" key="18">
    <source>
        <dbReference type="PROSITE-ProRule" id="PRU00221"/>
    </source>
</evidence>
<dbReference type="SUPFAM" id="SSF56672">
    <property type="entry name" value="DNA/RNA polymerases"/>
    <property type="match status" value="1"/>
</dbReference>
<dbReference type="Gene3D" id="1.10.287.260">
    <property type="match status" value="1"/>
</dbReference>
<feature type="coiled-coil region" evidence="20">
    <location>
        <begin position="216"/>
        <end position="250"/>
    </location>
</feature>
<keyword evidence="14 19" id="KW-0804">Transcription</keyword>
<reference evidence="23" key="2">
    <citation type="submission" date="2021-08" db="EMBL/GenBank/DDBJ databases">
        <authorList>
            <person name="Gostincar C."/>
            <person name="Sun X."/>
            <person name="Song Z."/>
            <person name="Gunde-Cimerman N."/>
        </authorList>
    </citation>
    <scope>NUCLEOTIDE SEQUENCE</scope>
    <source>
        <strain evidence="23">EXF-9911</strain>
    </source>
</reference>
<dbReference type="PROSITE" id="PS00678">
    <property type="entry name" value="WD_REPEATS_1"/>
    <property type="match status" value="3"/>
</dbReference>
<dbReference type="Gene3D" id="6.10.280.220">
    <property type="match status" value="1"/>
</dbReference>
<dbReference type="Gene3D" id="1.10.1320.10">
    <property type="entry name" value="DNA-directed RNA polymerase, N-terminal domain"/>
    <property type="match status" value="1"/>
</dbReference>
<accession>A0A9P8ECV6</accession>
<name>A0A9P8ECV6_AURME</name>
<dbReference type="Proteomes" id="UP000779574">
    <property type="component" value="Unassembled WGS sequence"/>
</dbReference>
<feature type="domain" description="DNA-directed RNA polymerase N-terminal" evidence="22">
    <location>
        <begin position="956"/>
        <end position="1269"/>
    </location>
</feature>
<dbReference type="SMART" id="SM01311">
    <property type="entry name" value="RPOL_N"/>
    <property type="match status" value="1"/>
</dbReference>
<dbReference type="GO" id="GO:0001018">
    <property type="term" value="F:mitochondrial promoter sequence-specific DNA binding"/>
    <property type="evidence" value="ECO:0007669"/>
    <property type="project" value="TreeGrafter"/>
</dbReference>
<proteinExistence type="inferred from homology"/>
<evidence type="ECO:0000256" key="10">
    <source>
        <dbReference type="ARBA" id="ARBA00022946"/>
    </source>
</evidence>
<dbReference type="Pfam" id="PF00400">
    <property type="entry name" value="WD40"/>
    <property type="match status" value="4"/>
</dbReference>
<evidence type="ECO:0000256" key="6">
    <source>
        <dbReference type="ARBA" id="ARBA00022679"/>
    </source>
</evidence>
<dbReference type="InterPro" id="IPR046950">
    <property type="entry name" value="DNA-dir_Rpol_C_phage-type"/>
</dbReference>
<dbReference type="Gene3D" id="1.10.150.20">
    <property type="entry name" value="5' to 3' exonuclease, C-terminal subdomain"/>
    <property type="match status" value="1"/>
</dbReference>
<dbReference type="Pfam" id="PF00940">
    <property type="entry name" value="RNA_pol"/>
    <property type="match status" value="1"/>
</dbReference>
<dbReference type="InterPro" id="IPR015943">
    <property type="entry name" value="WD40/YVTN_repeat-like_dom_sf"/>
</dbReference>
<comment type="similarity">
    <text evidence="15">Belongs to the WD repeat MDV1/CAF4 family.</text>
</comment>
<comment type="function">
    <text evidence="1 19">DNA-dependent RNA polymerase catalyzes the transcription of DNA into RNA using the four ribonucleoside triphosphates as substrates.</text>
</comment>
<feature type="compositionally biased region" description="Acidic residues" evidence="21">
    <location>
        <begin position="417"/>
        <end position="431"/>
    </location>
</feature>
<evidence type="ECO:0000256" key="2">
    <source>
        <dbReference type="ARBA" id="ARBA00004570"/>
    </source>
</evidence>
<keyword evidence="7 19" id="KW-0548">Nucleotidyltransferase</keyword>
<comment type="caution">
    <text evidence="23">The sequence shown here is derived from an EMBL/GenBank/DDBJ whole genome shotgun (WGS) entry which is preliminary data.</text>
</comment>
<reference evidence="23" key="1">
    <citation type="journal article" date="2021" name="J Fungi (Basel)">
        <title>Virulence traits and population genomics of the black yeast Aureobasidium melanogenum.</title>
        <authorList>
            <person name="Cernosa A."/>
            <person name="Sun X."/>
            <person name="Gostincar C."/>
            <person name="Fang C."/>
            <person name="Gunde-Cimerman N."/>
            <person name="Song Z."/>
        </authorList>
    </citation>
    <scope>NUCLEOTIDE SEQUENCE</scope>
    <source>
        <strain evidence="23">EXF-9911</strain>
    </source>
</reference>
<keyword evidence="4 19" id="KW-0240">DNA-directed RNA polymerase</keyword>
<dbReference type="Gene3D" id="2.130.10.10">
    <property type="entry name" value="YVTN repeat-like/Quinoprotein amine dehydrogenase"/>
    <property type="match status" value="2"/>
</dbReference>
<feature type="region of interest" description="Disordered" evidence="21">
    <location>
        <begin position="1902"/>
        <end position="1927"/>
    </location>
</feature>
<evidence type="ECO:0000256" key="14">
    <source>
        <dbReference type="ARBA" id="ARBA00023163"/>
    </source>
</evidence>
<evidence type="ECO:0000256" key="13">
    <source>
        <dbReference type="ARBA" id="ARBA00023136"/>
    </source>
</evidence>
<feature type="compositionally biased region" description="Basic residues" evidence="21">
    <location>
        <begin position="295"/>
        <end position="304"/>
    </location>
</feature>
<feature type="repeat" description="WD" evidence="18">
    <location>
        <begin position="548"/>
        <end position="570"/>
    </location>
</feature>
<dbReference type="GO" id="GO:0006390">
    <property type="term" value="P:mitochondrial transcription"/>
    <property type="evidence" value="ECO:0007669"/>
    <property type="project" value="TreeGrafter"/>
</dbReference>
<evidence type="ECO:0000256" key="21">
    <source>
        <dbReference type="SAM" id="MobiDB-lite"/>
    </source>
</evidence>
<evidence type="ECO:0000256" key="16">
    <source>
        <dbReference type="ARBA" id="ARBA00043913"/>
    </source>
</evidence>
<evidence type="ECO:0000256" key="9">
    <source>
        <dbReference type="ARBA" id="ARBA00022787"/>
    </source>
</evidence>
<evidence type="ECO:0000259" key="22">
    <source>
        <dbReference type="SMART" id="SM01311"/>
    </source>
</evidence>
<dbReference type="EC" id="2.7.7.6" evidence="19"/>
<feature type="non-terminal residue" evidence="23">
    <location>
        <position position="2005"/>
    </location>
</feature>
<dbReference type="FunFam" id="2.130.10.10:FF:000881">
    <property type="entry name" value="Mitochondrial division protein 1"/>
    <property type="match status" value="1"/>
</dbReference>
<dbReference type="InterPro" id="IPR001680">
    <property type="entry name" value="WD40_rpt"/>
</dbReference>
<keyword evidence="13" id="KW-0472">Membrane</keyword>
<keyword evidence="6 19" id="KW-0808">Transferase</keyword>
<feature type="repeat" description="WD" evidence="18">
    <location>
        <begin position="571"/>
        <end position="610"/>
    </location>
</feature>
<evidence type="ECO:0000313" key="24">
    <source>
        <dbReference type="Proteomes" id="UP000779574"/>
    </source>
</evidence>
<evidence type="ECO:0000256" key="20">
    <source>
        <dbReference type="SAM" id="Coils"/>
    </source>
</evidence>
<dbReference type="InterPro" id="IPR002092">
    <property type="entry name" value="DNA-dir_Rpol_phage-type"/>
</dbReference>
<feature type="compositionally biased region" description="Basic and acidic residues" evidence="21">
    <location>
        <begin position="130"/>
        <end position="153"/>
    </location>
</feature>
<dbReference type="PROSITE" id="PS00489">
    <property type="entry name" value="RNA_POL_PHAGE_2"/>
    <property type="match status" value="1"/>
</dbReference>
<evidence type="ECO:0000256" key="19">
    <source>
        <dbReference type="RuleBase" id="RU003805"/>
    </source>
</evidence>
<dbReference type="FunFam" id="1.10.287.280:FF:000001">
    <property type="entry name" value="DNA-directed RNA polymerase"/>
    <property type="match status" value="1"/>
</dbReference>
<evidence type="ECO:0000256" key="17">
    <source>
        <dbReference type="ARBA" id="ARBA00048552"/>
    </source>
</evidence>
<keyword evidence="10" id="KW-0809">Transit peptide</keyword>
<dbReference type="InterPro" id="IPR043502">
    <property type="entry name" value="DNA/RNA_pol_sf"/>
</dbReference>
<evidence type="ECO:0000256" key="11">
    <source>
        <dbReference type="ARBA" id="ARBA00023054"/>
    </source>
</evidence>
<protein>
    <recommendedName>
        <fullName evidence="19">DNA-directed RNA polymerase</fullName>
        <ecNumber evidence="19">2.7.7.6</ecNumber>
    </recommendedName>
</protein>
<evidence type="ECO:0000256" key="12">
    <source>
        <dbReference type="ARBA" id="ARBA00023128"/>
    </source>
</evidence>
<keyword evidence="8" id="KW-0677">Repeat</keyword>
<keyword evidence="5 18" id="KW-0853">WD repeat</keyword>
<dbReference type="PROSITE" id="PS50082">
    <property type="entry name" value="WD_REPEATS_2"/>
    <property type="match status" value="5"/>
</dbReference>
<dbReference type="InterPro" id="IPR029262">
    <property type="entry name" value="RPOL_N"/>
</dbReference>
<keyword evidence="11 20" id="KW-0175">Coiled coil</keyword>
<dbReference type="PANTHER" id="PTHR10102">
    <property type="entry name" value="DNA-DIRECTED RNA POLYMERASE, MITOCHONDRIAL"/>
    <property type="match status" value="1"/>
</dbReference>
<gene>
    <name evidence="23" type="ORF">KCU76_g10827</name>
</gene>
<dbReference type="InterPro" id="IPR037159">
    <property type="entry name" value="RNA_POL_N_sf"/>
</dbReference>
<feature type="region of interest" description="Disordered" evidence="21">
    <location>
        <begin position="276"/>
        <end position="304"/>
    </location>
</feature>
<feature type="region of interest" description="Disordered" evidence="21">
    <location>
        <begin position="122"/>
        <end position="173"/>
    </location>
</feature>
<dbReference type="InterPro" id="IPR036322">
    <property type="entry name" value="WD40_repeat_dom_sf"/>
</dbReference>
<feature type="region of interest" description="Disordered" evidence="21">
    <location>
        <begin position="1"/>
        <end position="24"/>
    </location>
</feature>
<dbReference type="PROSITE" id="PS00900">
    <property type="entry name" value="RNA_POL_PHAGE_1"/>
    <property type="match status" value="1"/>
</dbReference>
<organism evidence="23 24">
    <name type="scientific">Aureobasidium melanogenum</name>
    <name type="common">Aureobasidium pullulans var. melanogenum</name>
    <dbReference type="NCBI Taxonomy" id="46634"/>
    <lineage>
        <taxon>Eukaryota</taxon>
        <taxon>Fungi</taxon>
        <taxon>Dikarya</taxon>
        <taxon>Ascomycota</taxon>
        <taxon>Pezizomycotina</taxon>
        <taxon>Dothideomycetes</taxon>
        <taxon>Dothideomycetidae</taxon>
        <taxon>Dothideales</taxon>
        <taxon>Saccotheciaceae</taxon>
        <taxon>Aureobasidium</taxon>
    </lineage>
</organism>
<dbReference type="PRINTS" id="PR00320">
    <property type="entry name" value="GPROTEINBRPT"/>
</dbReference>
<dbReference type="CDD" id="cd00200">
    <property type="entry name" value="WD40"/>
    <property type="match status" value="1"/>
</dbReference>
<dbReference type="CDD" id="cd22881">
    <property type="entry name" value="Mdv1_N"/>
    <property type="match status" value="1"/>
</dbReference>
<dbReference type="Gene3D" id="1.10.287.280">
    <property type="match status" value="1"/>
</dbReference>
<keyword evidence="12" id="KW-0496">Mitochondrion</keyword>
<evidence type="ECO:0000256" key="7">
    <source>
        <dbReference type="ARBA" id="ARBA00022695"/>
    </source>
</evidence>